<dbReference type="FunFam" id="3.40.50.300:FF:000212">
    <property type="entry name" value="Adenylyl-sulfate kinase"/>
    <property type="match status" value="1"/>
</dbReference>
<evidence type="ECO:0000256" key="6">
    <source>
        <dbReference type="ARBA" id="ARBA00018163"/>
    </source>
</evidence>
<name>A0A451D4T8_9GAMM</name>
<evidence type="ECO:0000256" key="12">
    <source>
        <dbReference type="ARBA" id="ARBA00031393"/>
    </source>
</evidence>
<dbReference type="GO" id="GO:0070814">
    <property type="term" value="P:hydrogen sulfide biosynthetic process"/>
    <property type="evidence" value="ECO:0007669"/>
    <property type="project" value="UniProtKB-UniRule"/>
</dbReference>
<comment type="catalytic activity">
    <reaction evidence="1 14 15">
        <text>adenosine 5'-phosphosulfate + ATP = 3'-phosphoadenylyl sulfate + ADP + H(+)</text>
        <dbReference type="Rhea" id="RHEA:24152"/>
        <dbReference type="ChEBI" id="CHEBI:15378"/>
        <dbReference type="ChEBI" id="CHEBI:30616"/>
        <dbReference type="ChEBI" id="CHEBI:58243"/>
        <dbReference type="ChEBI" id="CHEBI:58339"/>
        <dbReference type="ChEBI" id="CHEBI:456216"/>
        <dbReference type="EC" id="2.7.1.25"/>
    </reaction>
</comment>
<reference evidence="17 18" key="1">
    <citation type="submission" date="2019-02" db="EMBL/GenBank/DDBJ databases">
        <authorList>
            <person name="Manzano-Marin A."/>
            <person name="Manzano-Marin A."/>
        </authorList>
    </citation>
    <scope>NUCLEOTIDE SEQUENCE [LARGE SCALE GENOMIC DNA]</scope>
    <source>
        <strain evidence="17 18">ErCisplendens/pseudotsugae</strain>
    </source>
</reference>
<keyword evidence="10 14" id="KW-0067">ATP-binding</keyword>
<feature type="active site" description="Phosphoserine intermediate" evidence="14">
    <location>
        <position position="109"/>
    </location>
</feature>
<organism evidence="17 18">
    <name type="scientific">Candidatus Erwinia haradaeae</name>
    <dbReference type="NCBI Taxonomy" id="1922217"/>
    <lineage>
        <taxon>Bacteria</taxon>
        <taxon>Pseudomonadati</taxon>
        <taxon>Pseudomonadota</taxon>
        <taxon>Gammaproteobacteria</taxon>
        <taxon>Enterobacterales</taxon>
        <taxon>Erwiniaceae</taxon>
        <taxon>Erwinia</taxon>
    </lineage>
</organism>
<evidence type="ECO:0000256" key="14">
    <source>
        <dbReference type="HAMAP-Rule" id="MF_00065"/>
    </source>
</evidence>
<proteinExistence type="inferred from homology"/>
<keyword evidence="7 14" id="KW-0808">Transferase</keyword>
<dbReference type="UniPathway" id="UPA00140">
    <property type="reaction ID" value="UER00205"/>
</dbReference>
<dbReference type="GO" id="GO:0004020">
    <property type="term" value="F:adenylylsulfate kinase activity"/>
    <property type="evidence" value="ECO:0007669"/>
    <property type="project" value="UniProtKB-UniRule"/>
</dbReference>
<evidence type="ECO:0000256" key="9">
    <source>
        <dbReference type="ARBA" id="ARBA00022777"/>
    </source>
</evidence>
<dbReference type="Proteomes" id="UP000294338">
    <property type="component" value="Chromosome 1"/>
</dbReference>
<keyword evidence="8 14" id="KW-0547">Nucleotide-binding</keyword>
<dbReference type="GO" id="GO:0005524">
    <property type="term" value="F:ATP binding"/>
    <property type="evidence" value="ECO:0007669"/>
    <property type="project" value="UniProtKB-UniRule"/>
</dbReference>
<evidence type="ECO:0000256" key="3">
    <source>
        <dbReference type="ARBA" id="ARBA00004806"/>
    </source>
</evidence>
<dbReference type="AlphaFoldDB" id="A0A451D4T8"/>
<evidence type="ECO:0000256" key="4">
    <source>
        <dbReference type="ARBA" id="ARBA00007008"/>
    </source>
</evidence>
<evidence type="ECO:0000256" key="2">
    <source>
        <dbReference type="ARBA" id="ARBA00002632"/>
    </source>
</evidence>
<evidence type="ECO:0000256" key="8">
    <source>
        <dbReference type="ARBA" id="ARBA00022741"/>
    </source>
</evidence>
<feature type="binding site" evidence="14">
    <location>
        <begin position="35"/>
        <end position="42"/>
    </location>
    <ligand>
        <name>ATP</name>
        <dbReference type="ChEBI" id="CHEBI:30616"/>
    </ligand>
</feature>
<dbReference type="HAMAP" id="MF_00065">
    <property type="entry name" value="Adenylyl_sulf_kinase"/>
    <property type="match status" value="1"/>
</dbReference>
<dbReference type="EMBL" id="LR217705">
    <property type="protein sequence ID" value="VFP80719.1"/>
    <property type="molecule type" value="Genomic_DNA"/>
</dbReference>
<evidence type="ECO:0000256" key="11">
    <source>
        <dbReference type="ARBA" id="ARBA00029724"/>
    </source>
</evidence>
<gene>
    <name evidence="14 17" type="primary">cysC</name>
    <name evidence="17" type="ORF">ERCISPPS3390_605</name>
</gene>
<evidence type="ECO:0000313" key="17">
    <source>
        <dbReference type="EMBL" id="VFP80719.1"/>
    </source>
</evidence>
<dbReference type="InterPro" id="IPR027417">
    <property type="entry name" value="P-loop_NTPase"/>
</dbReference>
<comment type="pathway">
    <text evidence="3 14 15">Sulfur metabolism; hydrogen sulfide biosynthesis; sulfite from sulfate: step 2/3.</text>
</comment>
<dbReference type="InterPro" id="IPR002891">
    <property type="entry name" value="APS"/>
</dbReference>
<keyword evidence="14" id="KW-0597">Phosphoprotein</keyword>
<dbReference type="CDD" id="cd02027">
    <property type="entry name" value="APSK"/>
    <property type="match status" value="1"/>
</dbReference>
<evidence type="ECO:0000313" key="18">
    <source>
        <dbReference type="Proteomes" id="UP000294338"/>
    </source>
</evidence>
<dbReference type="EC" id="2.7.1.25" evidence="5 14"/>
<evidence type="ECO:0000256" key="15">
    <source>
        <dbReference type="RuleBase" id="RU004347"/>
    </source>
</evidence>
<comment type="similarity">
    <text evidence="4 14 15">Belongs to the APS kinase family.</text>
</comment>
<protein>
    <recommendedName>
        <fullName evidence="6 14">Adenylyl-sulfate kinase</fullName>
        <ecNumber evidence="5 14">2.7.1.25</ecNumber>
    </recommendedName>
    <alternativeName>
        <fullName evidence="12 14">APS kinase</fullName>
    </alternativeName>
    <alternativeName>
        <fullName evidence="13 14">ATP adenosine-5'-phosphosulfate 3'-phosphotransferase</fullName>
    </alternativeName>
    <alternativeName>
        <fullName evidence="11 14">Adenosine-5'-phosphosulfate kinase</fullName>
    </alternativeName>
</protein>
<dbReference type="RefSeq" id="WP_414626234.1">
    <property type="nucleotide sequence ID" value="NZ_LR217705.1"/>
</dbReference>
<evidence type="ECO:0000256" key="5">
    <source>
        <dbReference type="ARBA" id="ARBA00012121"/>
    </source>
</evidence>
<sequence length="201" mass="22942">MMQDQKNIIWHSHPINRASRETLHGHQGIVLWFTGLSGSGKSTIAGSVEEKLYQLGISSYLLDGDNLRHGLCRDLGFDKPDRYENIRRVGEVAKLMVDAGLIVLTALISPYRSERQMVREMLTEEKFLEIFVDTPFAICEARDPKGLYQKARSGTVRYFTGINSEYQIPIQPEMRLNGEYKVSHLSEQVLELLRSKNILTT</sequence>
<dbReference type="GO" id="GO:0000103">
    <property type="term" value="P:sulfate assimilation"/>
    <property type="evidence" value="ECO:0007669"/>
    <property type="project" value="UniProtKB-UniRule"/>
</dbReference>
<evidence type="ECO:0000256" key="7">
    <source>
        <dbReference type="ARBA" id="ARBA00022679"/>
    </source>
</evidence>
<evidence type="ECO:0000256" key="1">
    <source>
        <dbReference type="ARBA" id="ARBA00001823"/>
    </source>
</evidence>
<dbReference type="PANTHER" id="PTHR11055">
    <property type="entry name" value="BIFUNCTIONAL 3'-PHOSPHOADENOSINE 5'-PHOSPHOSULFATE SYNTHASE"/>
    <property type="match status" value="1"/>
</dbReference>
<dbReference type="InterPro" id="IPR059117">
    <property type="entry name" value="APS_kinase_dom"/>
</dbReference>
<accession>A0A451D4T8</accession>
<evidence type="ECO:0000256" key="13">
    <source>
        <dbReference type="ARBA" id="ARBA00031464"/>
    </source>
</evidence>
<dbReference type="NCBIfam" id="TIGR00455">
    <property type="entry name" value="apsK"/>
    <property type="match status" value="1"/>
</dbReference>
<dbReference type="PANTHER" id="PTHR11055:SF63">
    <property type="entry name" value="ADENYLYL-SULFATE KINASE 1, CHLOROPLASTIC"/>
    <property type="match status" value="1"/>
</dbReference>
<dbReference type="NCBIfam" id="NF003013">
    <property type="entry name" value="PRK03846.1"/>
    <property type="match status" value="1"/>
</dbReference>
<evidence type="ECO:0000256" key="10">
    <source>
        <dbReference type="ARBA" id="ARBA00022840"/>
    </source>
</evidence>
<feature type="domain" description="APS kinase" evidence="16">
    <location>
        <begin position="27"/>
        <end position="176"/>
    </location>
</feature>
<comment type="function">
    <text evidence="2 14 15">Catalyzes the synthesis of activated sulfate.</text>
</comment>
<dbReference type="Pfam" id="PF01583">
    <property type="entry name" value="APS_kinase"/>
    <property type="match status" value="1"/>
</dbReference>
<keyword evidence="9 14" id="KW-0418">Kinase</keyword>
<dbReference type="Gene3D" id="3.40.50.300">
    <property type="entry name" value="P-loop containing nucleotide triphosphate hydrolases"/>
    <property type="match status" value="1"/>
</dbReference>
<evidence type="ECO:0000259" key="16">
    <source>
        <dbReference type="Pfam" id="PF01583"/>
    </source>
</evidence>
<dbReference type="SUPFAM" id="SSF52540">
    <property type="entry name" value="P-loop containing nucleoside triphosphate hydrolases"/>
    <property type="match status" value="1"/>
</dbReference>